<protein>
    <submittedName>
        <fullName evidence="3">Reverse transcriptase domain-containing protein</fullName>
    </submittedName>
</protein>
<dbReference type="Proteomes" id="UP000279833">
    <property type="component" value="Unassembled WGS sequence"/>
</dbReference>
<evidence type="ECO:0000313" key="3">
    <source>
        <dbReference type="WBParaSite" id="SCUD_0001110001-mRNA-1"/>
    </source>
</evidence>
<reference evidence="1 2" key="2">
    <citation type="submission" date="2018-11" db="EMBL/GenBank/DDBJ databases">
        <authorList>
            <consortium name="Pathogen Informatics"/>
        </authorList>
    </citation>
    <scope>NUCLEOTIDE SEQUENCE [LARGE SCALE GENOMIC DNA]</scope>
    <source>
        <strain evidence="1">Dakar</strain>
        <strain evidence="2">Dakar, Senegal</strain>
    </source>
</reference>
<organism evidence="3">
    <name type="scientific">Schistosoma curassoni</name>
    <dbReference type="NCBI Taxonomy" id="6186"/>
    <lineage>
        <taxon>Eukaryota</taxon>
        <taxon>Metazoa</taxon>
        <taxon>Spiralia</taxon>
        <taxon>Lophotrochozoa</taxon>
        <taxon>Platyhelminthes</taxon>
        <taxon>Trematoda</taxon>
        <taxon>Digenea</taxon>
        <taxon>Strigeidida</taxon>
        <taxon>Schistosomatoidea</taxon>
        <taxon>Schistosomatidae</taxon>
        <taxon>Schistosoma</taxon>
    </lineage>
</organism>
<name>A0A183K7X1_9TREM</name>
<evidence type="ECO:0000313" key="1">
    <source>
        <dbReference type="EMBL" id="VDP43047.1"/>
    </source>
</evidence>
<dbReference type="AlphaFoldDB" id="A0A183K7X1"/>
<dbReference type="STRING" id="6186.A0A183K7X1"/>
<accession>A0A183K7X1</accession>
<reference evidence="3" key="1">
    <citation type="submission" date="2016-06" db="UniProtKB">
        <authorList>
            <consortium name="WormBaseParasite"/>
        </authorList>
    </citation>
    <scope>IDENTIFICATION</scope>
</reference>
<dbReference type="WBParaSite" id="SCUD_0001110001-mRNA-1">
    <property type="protein sequence ID" value="SCUD_0001110001-mRNA-1"/>
    <property type="gene ID" value="SCUD_0001110001"/>
</dbReference>
<sequence length="195" mass="22401">MVIDWIMKTTTSERKHGIQWTGRMQLDDLEFRYDLALLSHTQQQIQEKTTSVAAVLALISLNIHIRKSNILRYNTACTNQITLDREDLEDVKTYTYMGSIIDEHSGSDADVKAPIGKARAAYRQLKNICNSTVCAPTPISEFPIQMSRQFYFTRWKPGELRKPSSRRYKCSLTVAYAKYSGSVDQTLHYQQQPTV</sequence>
<dbReference type="PANTHER" id="PTHR47027">
    <property type="entry name" value="REVERSE TRANSCRIPTASE DOMAIN-CONTAINING PROTEIN"/>
    <property type="match status" value="1"/>
</dbReference>
<dbReference type="PANTHER" id="PTHR47027:SF25">
    <property type="entry name" value="REVERSE TRANSCRIPTASE DOMAIN-CONTAINING PROTEIN"/>
    <property type="match status" value="1"/>
</dbReference>
<dbReference type="EMBL" id="UZAK01034193">
    <property type="protein sequence ID" value="VDP43047.1"/>
    <property type="molecule type" value="Genomic_DNA"/>
</dbReference>
<proteinExistence type="predicted"/>
<evidence type="ECO:0000313" key="2">
    <source>
        <dbReference type="Proteomes" id="UP000279833"/>
    </source>
</evidence>
<gene>
    <name evidence="1" type="ORF">SCUD_LOCUS11100</name>
</gene>
<keyword evidence="2" id="KW-1185">Reference proteome</keyword>